<accession>A0A563ESY4</accession>
<dbReference type="InterPro" id="IPR036188">
    <property type="entry name" value="FAD/NAD-bd_sf"/>
</dbReference>
<sequence length="146" mass="15907">MPSALVVGASVAGLVTAYRLARSGWDVVIIDSSVAPPEHHVVPTGPGLEAARRMHIPPLGELRDKLAIRCGTSVRAQEPDRFGVTVTFSSGDDEWFDLVVDTAARFGRLDDSLAIYAAELLGDAFDIFRDFGEALSWWDQELHKVT</sequence>
<organism evidence="1 2">
    <name type="scientific">Lentzea tibetensis</name>
    <dbReference type="NCBI Taxonomy" id="2591470"/>
    <lineage>
        <taxon>Bacteria</taxon>
        <taxon>Bacillati</taxon>
        <taxon>Actinomycetota</taxon>
        <taxon>Actinomycetes</taxon>
        <taxon>Pseudonocardiales</taxon>
        <taxon>Pseudonocardiaceae</taxon>
        <taxon>Lentzea</taxon>
    </lineage>
</organism>
<evidence type="ECO:0000313" key="1">
    <source>
        <dbReference type="EMBL" id="TWP50611.1"/>
    </source>
</evidence>
<dbReference type="OrthoDB" id="3687665at2"/>
<dbReference type="AlphaFoldDB" id="A0A563ESY4"/>
<dbReference type="SUPFAM" id="SSF51905">
    <property type="entry name" value="FAD/NAD(P)-binding domain"/>
    <property type="match status" value="1"/>
</dbReference>
<dbReference type="RefSeq" id="WP_146353331.1">
    <property type="nucleotide sequence ID" value="NZ_VOBR01000011.1"/>
</dbReference>
<name>A0A563ESY4_9PSEU</name>
<evidence type="ECO:0000313" key="2">
    <source>
        <dbReference type="Proteomes" id="UP000316639"/>
    </source>
</evidence>
<comment type="caution">
    <text evidence="1">The sequence shown here is derived from an EMBL/GenBank/DDBJ whole genome shotgun (WGS) entry which is preliminary data.</text>
</comment>
<proteinExistence type="predicted"/>
<dbReference type="Pfam" id="PF13450">
    <property type="entry name" value="NAD_binding_8"/>
    <property type="match status" value="1"/>
</dbReference>
<reference evidence="1 2" key="1">
    <citation type="submission" date="2019-07" db="EMBL/GenBank/DDBJ databases">
        <title>Lentzea xizangensis sp. nov., isolated from Qinghai-Tibetan Plateau Soils.</title>
        <authorList>
            <person name="Huang J."/>
        </authorList>
    </citation>
    <scope>NUCLEOTIDE SEQUENCE [LARGE SCALE GENOMIC DNA]</scope>
    <source>
        <strain evidence="1 2">FXJ1.1311</strain>
    </source>
</reference>
<gene>
    <name evidence="1" type="ORF">FKR81_18485</name>
</gene>
<dbReference type="Proteomes" id="UP000316639">
    <property type="component" value="Unassembled WGS sequence"/>
</dbReference>
<dbReference type="EMBL" id="VOBR01000011">
    <property type="protein sequence ID" value="TWP50611.1"/>
    <property type="molecule type" value="Genomic_DNA"/>
</dbReference>
<protein>
    <submittedName>
        <fullName evidence="1">Uncharacterized protein</fullName>
    </submittedName>
</protein>
<keyword evidence="2" id="KW-1185">Reference proteome</keyword>
<dbReference type="Gene3D" id="3.50.50.60">
    <property type="entry name" value="FAD/NAD(P)-binding domain"/>
    <property type="match status" value="1"/>
</dbReference>